<keyword evidence="9 11" id="KW-0676">Redox-active center</keyword>
<gene>
    <name evidence="14" type="primary">lpdA</name>
    <name evidence="14" type="ORF">C5471_13190</name>
</gene>
<dbReference type="PRINTS" id="PR00368">
    <property type="entry name" value="FADPNR"/>
</dbReference>
<dbReference type="PRINTS" id="PR00411">
    <property type="entry name" value="PNDRDTASEI"/>
</dbReference>
<evidence type="ECO:0000256" key="6">
    <source>
        <dbReference type="ARBA" id="ARBA00023002"/>
    </source>
</evidence>
<evidence type="ECO:0000256" key="11">
    <source>
        <dbReference type="RuleBase" id="RU003692"/>
    </source>
</evidence>
<keyword evidence="5 11" id="KW-0274">FAD</keyword>
<proteinExistence type="inferred from homology"/>
<comment type="miscellaneous">
    <text evidence="11">The active site is a redox-active disulfide bond.</text>
</comment>
<dbReference type="InterPro" id="IPR023753">
    <property type="entry name" value="FAD/NAD-binding_dom"/>
</dbReference>
<dbReference type="SUPFAM" id="SSF55424">
    <property type="entry name" value="FAD/NAD-linked reductases, dimerisation (C-terminal) domain"/>
    <property type="match status" value="1"/>
</dbReference>
<dbReference type="PANTHER" id="PTHR22912:SF160">
    <property type="entry name" value="DIHYDROLIPOYL DEHYDROGENASE"/>
    <property type="match status" value="1"/>
</dbReference>
<keyword evidence="15" id="KW-1185">Reference proteome</keyword>
<evidence type="ECO:0000256" key="1">
    <source>
        <dbReference type="ARBA" id="ARBA00007532"/>
    </source>
</evidence>
<dbReference type="Pfam" id="PF02852">
    <property type="entry name" value="Pyr_redox_dim"/>
    <property type="match status" value="1"/>
</dbReference>
<dbReference type="InterPro" id="IPR050151">
    <property type="entry name" value="Class-I_Pyr_Nuc-Dis_Oxidored"/>
</dbReference>
<evidence type="ECO:0000256" key="4">
    <source>
        <dbReference type="ARBA" id="ARBA00022630"/>
    </source>
</evidence>
<keyword evidence="4 11" id="KW-0285">Flavoprotein</keyword>
<feature type="domain" description="Pyridine nucleotide-disulphide oxidoreductase dimerisation" evidence="12">
    <location>
        <begin position="347"/>
        <end position="455"/>
    </location>
</feature>
<dbReference type="InterPro" id="IPR004099">
    <property type="entry name" value="Pyr_nucl-diS_OxRdtase_dimer"/>
</dbReference>
<comment type="caution">
    <text evidence="14">The sequence shown here is derived from an EMBL/GenBank/DDBJ whole genome shotgun (WGS) entry which is preliminary data.</text>
</comment>
<dbReference type="EMBL" id="PUJU01000025">
    <property type="protein sequence ID" value="NHB88610.1"/>
    <property type="molecule type" value="Genomic_DNA"/>
</dbReference>
<evidence type="ECO:0000313" key="15">
    <source>
        <dbReference type="Proteomes" id="UP000697802"/>
    </source>
</evidence>
<keyword evidence="6 11" id="KW-0560">Oxidoreductase</keyword>
<dbReference type="InterPro" id="IPR001100">
    <property type="entry name" value="Pyr_nuc-diS_OxRdtase"/>
</dbReference>
<dbReference type="Proteomes" id="UP000697802">
    <property type="component" value="Unassembled WGS sequence"/>
</dbReference>
<name>A0ABX0GKC3_9GAMM</name>
<dbReference type="Gene3D" id="3.30.390.30">
    <property type="match status" value="1"/>
</dbReference>
<organism evidence="14 15">
    <name type="scientific">Photorhabdus tasmaniensis</name>
    <dbReference type="NCBI Taxonomy" id="1004159"/>
    <lineage>
        <taxon>Bacteria</taxon>
        <taxon>Pseudomonadati</taxon>
        <taxon>Pseudomonadota</taxon>
        <taxon>Gammaproteobacteria</taxon>
        <taxon>Enterobacterales</taxon>
        <taxon>Morganellaceae</taxon>
        <taxon>Photorhabdus</taxon>
    </lineage>
</organism>
<dbReference type="EC" id="1.8.1.4" evidence="2 11"/>
<evidence type="ECO:0000256" key="10">
    <source>
        <dbReference type="ARBA" id="ARBA00049187"/>
    </source>
</evidence>
<evidence type="ECO:0000259" key="13">
    <source>
        <dbReference type="Pfam" id="PF07992"/>
    </source>
</evidence>
<dbReference type="InterPro" id="IPR006258">
    <property type="entry name" value="Lipoamide_DH"/>
</dbReference>
<dbReference type="PIRSF" id="PIRSF000350">
    <property type="entry name" value="Mercury_reductase_MerA"/>
    <property type="match status" value="1"/>
</dbReference>
<evidence type="ECO:0000256" key="7">
    <source>
        <dbReference type="ARBA" id="ARBA00023027"/>
    </source>
</evidence>
<dbReference type="InterPro" id="IPR036188">
    <property type="entry name" value="FAD/NAD-bd_sf"/>
</dbReference>
<comment type="catalytic activity">
    <reaction evidence="10 11">
        <text>N(6)-[(R)-dihydrolipoyl]-L-lysyl-[protein] + NAD(+) = N(6)-[(R)-lipoyl]-L-lysyl-[protein] + NADH + H(+)</text>
        <dbReference type="Rhea" id="RHEA:15045"/>
        <dbReference type="Rhea" id="RHEA-COMP:10474"/>
        <dbReference type="Rhea" id="RHEA-COMP:10475"/>
        <dbReference type="ChEBI" id="CHEBI:15378"/>
        <dbReference type="ChEBI" id="CHEBI:57540"/>
        <dbReference type="ChEBI" id="CHEBI:57945"/>
        <dbReference type="ChEBI" id="CHEBI:83099"/>
        <dbReference type="ChEBI" id="CHEBI:83100"/>
        <dbReference type="EC" id="1.8.1.4"/>
    </reaction>
</comment>
<evidence type="ECO:0000313" key="14">
    <source>
        <dbReference type="EMBL" id="NHB88610.1"/>
    </source>
</evidence>
<protein>
    <recommendedName>
        <fullName evidence="3 11">Dihydrolipoyl dehydrogenase</fullName>
        <ecNumber evidence="2 11">1.8.1.4</ecNumber>
    </recommendedName>
</protein>
<keyword evidence="8" id="KW-1015">Disulfide bond</keyword>
<dbReference type="InterPro" id="IPR016156">
    <property type="entry name" value="FAD/NAD-linked_Rdtase_dimer_sf"/>
</dbReference>
<dbReference type="RefSeq" id="WP_166295950.1">
    <property type="nucleotide sequence ID" value="NZ_CAWPIF010000025.1"/>
</dbReference>
<dbReference type="Pfam" id="PF07992">
    <property type="entry name" value="Pyr_redox_2"/>
    <property type="match status" value="1"/>
</dbReference>
<dbReference type="PROSITE" id="PS00076">
    <property type="entry name" value="PYRIDINE_REDOX_1"/>
    <property type="match status" value="1"/>
</dbReference>
<evidence type="ECO:0000256" key="5">
    <source>
        <dbReference type="ARBA" id="ARBA00022827"/>
    </source>
</evidence>
<reference evidence="14 15" key="1">
    <citation type="submission" date="2018-02" db="EMBL/GenBank/DDBJ databases">
        <authorList>
            <person name="Machado R.A."/>
        </authorList>
    </citation>
    <scope>NUCLEOTIDE SEQUENCE [LARGE SCALE GENOMIC DNA]</scope>
    <source>
        <strain evidence="14 15">T327</strain>
    </source>
</reference>
<sequence>MSTEIKTQVVVLGAGPAGYSAAFRCADLGLETVLVERYSTLGGVCLNVGCIPSKALLHVAKVIEEAKALANHGIVFGEPKTDIEKVRVWKEKVINQLTGGLAGMAKGRKVKVVNGVGKFTGANTLVVEGEGGATTINFDNAIIAAGSRPIQLPFIPHDDPRVWDSTDALALTTVPERLLVMGGGIIGLEMGTVYHALGSQIDVVEMLDQVIPAADKDVVKVFTKRISKQFNLMLETKVTVVEAKEEGIYVTMEGKNAPAEPQRYDAVLVAIGRVPNGKMMDAGKAGVKVDDRGFIHVDKQMRTNVPHIFAIGDIVGQPMLAHKGVHEGHVAAEVISGKKHYFDPKVIPSIAYTEPEVAWVGLTEKEAKEQGISYETATFPWAASGRAIASDCADGMTKLIFDKESNRIIGGAIVGTNGGELLGEIGLAIEMGCDAEDIALTIHAHPTLHESVGLAAEIFEGSITDLPNAKAKKKK</sequence>
<evidence type="ECO:0000256" key="9">
    <source>
        <dbReference type="ARBA" id="ARBA00023284"/>
    </source>
</evidence>
<feature type="domain" description="FAD/NAD(P)-binding" evidence="13">
    <location>
        <begin position="8"/>
        <end position="328"/>
    </location>
</feature>
<comment type="cofactor">
    <cofactor evidence="11">
        <name>FAD</name>
        <dbReference type="ChEBI" id="CHEBI:57692"/>
    </cofactor>
    <text evidence="11">Binds 1 FAD per subunit.</text>
</comment>
<evidence type="ECO:0000259" key="12">
    <source>
        <dbReference type="Pfam" id="PF02852"/>
    </source>
</evidence>
<evidence type="ECO:0000256" key="8">
    <source>
        <dbReference type="ARBA" id="ARBA00023157"/>
    </source>
</evidence>
<comment type="similarity">
    <text evidence="1 11">Belongs to the class-I pyridine nucleotide-disulfide oxidoreductase family.</text>
</comment>
<dbReference type="Gene3D" id="3.50.50.60">
    <property type="entry name" value="FAD/NAD(P)-binding domain"/>
    <property type="match status" value="2"/>
</dbReference>
<dbReference type="NCBIfam" id="TIGR01350">
    <property type="entry name" value="lipoamide_DH"/>
    <property type="match status" value="1"/>
</dbReference>
<evidence type="ECO:0000256" key="2">
    <source>
        <dbReference type="ARBA" id="ARBA00012608"/>
    </source>
</evidence>
<dbReference type="PANTHER" id="PTHR22912">
    <property type="entry name" value="DISULFIDE OXIDOREDUCTASE"/>
    <property type="match status" value="1"/>
</dbReference>
<evidence type="ECO:0000256" key="3">
    <source>
        <dbReference type="ARBA" id="ARBA00016961"/>
    </source>
</evidence>
<dbReference type="SUPFAM" id="SSF51905">
    <property type="entry name" value="FAD/NAD(P)-binding domain"/>
    <property type="match status" value="1"/>
</dbReference>
<keyword evidence="7 11" id="KW-0520">NAD</keyword>
<accession>A0ABX0GKC3</accession>
<dbReference type="InterPro" id="IPR012999">
    <property type="entry name" value="Pyr_OxRdtase_I_AS"/>
</dbReference>